<evidence type="ECO:0000313" key="3">
    <source>
        <dbReference type="Proteomes" id="UP001597425"/>
    </source>
</evidence>
<gene>
    <name evidence="2" type="ORF">ACFSKX_05180</name>
</gene>
<feature type="domain" description="Amidohydrolase 3" evidence="1">
    <location>
        <begin position="90"/>
        <end position="245"/>
    </location>
</feature>
<proteinExistence type="predicted"/>
<dbReference type="InterPro" id="IPR013108">
    <property type="entry name" value="Amidohydro_3"/>
</dbReference>
<dbReference type="PANTHER" id="PTHR22642:SF2">
    <property type="entry name" value="PROTEIN LONG AFTER FAR-RED 3"/>
    <property type="match status" value="1"/>
</dbReference>
<dbReference type="InterPro" id="IPR011059">
    <property type="entry name" value="Metal-dep_hydrolase_composite"/>
</dbReference>
<dbReference type="Pfam" id="PF07969">
    <property type="entry name" value="Amidohydro_3"/>
    <property type="match status" value="1"/>
</dbReference>
<dbReference type="SUPFAM" id="SSF51338">
    <property type="entry name" value="Composite domain of metallo-dependent hydrolases"/>
    <property type="match status" value="1"/>
</dbReference>
<comment type="caution">
    <text evidence="2">The sequence shown here is derived from an EMBL/GenBank/DDBJ whole genome shotgun (WGS) entry which is preliminary data.</text>
</comment>
<name>A0ABW5E8X2_9GAMM</name>
<dbReference type="Proteomes" id="UP001597425">
    <property type="component" value="Unassembled WGS sequence"/>
</dbReference>
<keyword evidence="3" id="KW-1185">Reference proteome</keyword>
<dbReference type="PROSITE" id="PS51257">
    <property type="entry name" value="PROKAR_LIPOPROTEIN"/>
    <property type="match status" value="1"/>
</dbReference>
<dbReference type="Gene3D" id="3.10.310.70">
    <property type="match status" value="1"/>
</dbReference>
<dbReference type="Gene3D" id="3.20.20.140">
    <property type="entry name" value="Metal-dependent hydrolases"/>
    <property type="match status" value="1"/>
</dbReference>
<dbReference type="Gene3D" id="2.30.40.10">
    <property type="entry name" value="Urease, subunit C, domain 1"/>
    <property type="match status" value="1"/>
</dbReference>
<dbReference type="PANTHER" id="PTHR22642">
    <property type="entry name" value="IMIDAZOLONEPROPIONASE"/>
    <property type="match status" value="1"/>
</dbReference>
<sequence length="298" mass="31899">MRGICFLGLLLAVLATGCERGERKSLEREAGAEAPQSAVQPAELVFKGGHIYTPDEAKQIARAMAVRDGRIVFVGSDGDVGAYIGPDTRVENLQGKLVLPGLVDVHGHLLAPGDRVDLYAGKNVADYREVVAKYIREHPDRQLIVGKGWRHTAFAGQPPHKGQLDQVSDTIPIILFSSDHQSVWANSEALAAAGINNDTPDPPGGAIEKDDTGLAIGVLRGDSAVALVGKIIPEKAAQDYRAEIREIKESGGLETSAWADFVVLDKSAAGAGLEKIHQAKVLRAYYKGKPVFDAKNNR</sequence>
<dbReference type="EMBL" id="JBHUJD010000005">
    <property type="protein sequence ID" value="MFD2309804.1"/>
    <property type="molecule type" value="Genomic_DNA"/>
</dbReference>
<evidence type="ECO:0000313" key="2">
    <source>
        <dbReference type="EMBL" id="MFD2309804.1"/>
    </source>
</evidence>
<organism evidence="2 3">
    <name type="scientific">Microbulbifer halophilus</name>
    <dbReference type="NCBI Taxonomy" id="453963"/>
    <lineage>
        <taxon>Bacteria</taxon>
        <taxon>Pseudomonadati</taxon>
        <taxon>Pseudomonadota</taxon>
        <taxon>Gammaproteobacteria</taxon>
        <taxon>Cellvibrionales</taxon>
        <taxon>Microbulbiferaceae</taxon>
        <taxon>Microbulbifer</taxon>
    </lineage>
</organism>
<protein>
    <submittedName>
        <fullName evidence="2">Amidohydrolase family protein</fullName>
    </submittedName>
</protein>
<accession>A0ABW5E8X2</accession>
<dbReference type="RefSeq" id="WP_265720462.1">
    <property type="nucleotide sequence ID" value="NZ_JAPIVK010000003.1"/>
</dbReference>
<reference evidence="3" key="1">
    <citation type="journal article" date="2019" name="Int. J. Syst. Evol. Microbiol.">
        <title>The Global Catalogue of Microorganisms (GCM) 10K type strain sequencing project: providing services to taxonomists for standard genome sequencing and annotation.</title>
        <authorList>
            <consortium name="The Broad Institute Genomics Platform"/>
            <consortium name="The Broad Institute Genome Sequencing Center for Infectious Disease"/>
            <person name="Wu L."/>
            <person name="Ma J."/>
        </authorList>
    </citation>
    <scope>NUCLEOTIDE SEQUENCE [LARGE SCALE GENOMIC DNA]</scope>
    <source>
        <strain evidence="3">KCTC 12848</strain>
    </source>
</reference>
<evidence type="ECO:0000259" key="1">
    <source>
        <dbReference type="Pfam" id="PF07969"/>
    </source>
</evidence>